<dbReference type="EMBL" id="VJMG01000038">
    <property type="protein sequence ID" value="TRL37784.1"/>
    <property type="molecule type" value="Genomic_DNA"/>
</dbReference>
<keyword evidence="3 6" id="KW-0808">Transferase</keyword>
<dbReference type="Proteomes" id="UP000316801">
    <property type="component" value="Unassembled WGS sequence"/>
</dbReference>
<dbReference type="Pfam" id="PF00534">
    <property type="entry name" value="Glycos_transf_1"/>
    <property type="match status" value="1"/>
</dbReference>
<proteinExistence type="inferred from homology"/>
<evidence type="ECO:0000313" key="7">
    <source>
        <dbReference type="Proteomes" id="UP000316801"/>
    </source>
</evidence>
<feature type="domain" description="Glycosyltransferase subfamily 4-like N-terminal" evidence="5">
    <location>
        <begin position="19"/>
        <end position="176"/>
    </location>
</feature>
<dbReference type="Pfam" id="PF13579">
    <property type="entry name" value="Glyco_trans_4_4"/>
    <property type="match status" value="1"/>
</dbReference>
<dbReference type="Gene3D" id="3.40.50.2000">
    <property type="entry name" value="Glycogen Phosphorylase B"/>
    <property type="match status" value="2"/>
</dbReference>
<evidence type="ECO:0000256" key="2">
    <source>
        <dbReference type="ARBA" id="ARBA00022676"/>
    </source>
</evidence>
<keyword evidence="7" id="KW-1185">Reference proteome</keyword>
<dbReference type="PANTHER" id="PTHR12526">
    <property type="entry name" value="GLYCOSYLTRANSFERASE"/>
    <property type="match status" value="1"/>
</dbReference>
<dbReference type="SUPFAM" id="SSF53756">
    <property type="entry name" value="UDP-Glycosyltransferase/glycogen phosphorylase"/>
    <property type="match status" value="1"/>
</dbReference>
<comment type="similarity">
    <text evidence="1">Belongs to the glycosyltransferase group 1 family. Glycosyltransferase 4 subfamily.</text>
</comment>
<keyword evidence="2" id="KW-0328">Glycosyltransferase</keyword>
<evidence type="ECO:0000259" key="4">
    <source>
        <dbReference type="Pfam" id="PF00534"/>
    </source>
</evidence>
<dbReference type="GO" id="GO:0016757">
    <property type="term" value="F:glycosyltransferase activity"/>
    <property type="evidence" value="ECO:0007669"/>
    <property type="project" value="UniProtKB-KW"/>
</dbReference>
<dbReference type="PANTHER" id="PTHR12526:SF640">
    <property type="entry name" value="COLANIC ACID BIOSYNTHESIS GLYCOSYLTRANSFERASE WCAL-RELATED"/>
    <property type="match status" value="1"/>
</dbReference>
<dbReference type="RefSeq" id="WP_143125890.1">
    <property type="nucleotide sequence ID" value="NZ_VJMG01000038.1"/>
</dbReference>
<accession>A0A549T7D8</accession>
<dbReference type="CDD" id="cd03811">
    <property type="entry name" value="GT4_GT28_WabH-like"/>
    <property type="match status" value="1"/>
</dbReference>
<gene>
    <name evidence="6" type="ORF">FNA46_14300</name>
</gene>
<dbReference type="InterPro" id="IPR001296">
    <property type="entry name" value="Glyco_trans_1"/>
</dbReference>
<feature type="domain" description="Glycosyl transferase family 1" evidence="4">
    <location>
        <begin position="193"/>
        <end position="350"/>
    </location>
</feature>
<evidence type="ECO:0000259" key="5">
    <source>
        <dbReference type="Pfam" id="PF13579"/>
    </source>
</evidence>
<dbReference type="AlphaFoldDB" id="A0A549T7D8"/>
<evidence type="ECO:0000256" key="1">
    <source>
        <dbReference type="ARBA" id="ARBA00009481"/>
    </source>
</evidence>
<evidence type="ECO:0000256" key="3">
    <source>
        <dbReference type="ARBA" id="ARBA00022679"/>
    </source>
</evidence>
<organism evidence="6 7">
    <name type="scientific">Rhizobium straminoryzae</name>
    <dbReference type="NCBI Taxonomy" id="1387186"/>
    <lineage>
        <taxon>Bacteria</taxon>
        <taxon>Pseudomonadati</taxon>
        <taxon>Pseudomonadota</taxon>
        <taxon>Alphaproteobacteria</taxon>
        <taxon>Hyphomicrobiales</taxon>
        <taxon>Rhizobiaceae</taxon>
        <taxon>Rhizobium/Agrobacterium group</taxon>
        <taxon>Rhizobium</taxon>
    </lineage>
</organism>
<protein>
    <submittedName>
        <fullName evidence="6">Glycosyltransferase</fullName>
    </submittedName>
</protein>
<name>A0A549T7D8_9HYPH</name>
<evidence type="ECO:0000313" key="6">
    <source>
        <dbReference type="EMBL" id="TRL37784.1"/>
    </source>
</evidence>
<reference evidence="6 7" key="1">
    <citation type="submission" date="2019-07" db="EMBL/GenBank/DDBJ databases">
        <title>Ln-dependent methylotrophs.</title>
        <authorList>
            <person name="Tani A."/>
        </authorList>
    </citation>
    <scope>NUCLEOTIDE SEQUENCE [LARGE SCALE GENOMIC DNA]</scope>
    <source>
        <strain evidence="6 7">SM12</strain>
    </source>
</reference>
<comment type="caution">
    <text evidence="6">The sequence shown here is derived from an EMBL/GenBank/DDBJ whole genome shotgun (WGS) entry which is preliminary data.</text>
</comment>
<sequence>MANAAAGRLAFLVRGLDGGGAQKDAILMANALSALGIATAIVTLEARGPLRTLLRADVPLIDLGAGEKLRLAAAGPALRRLLSQTPPRALVASEAGANALVSLVASTLPRHKRPFILLREVATPSVAVTGDPYWQNRLGYRLAPFTYPRADLVTTFTEGARQDLITRFRVPAARVVNLGTNTVVTPEMRRQIEATPRRVRPGAIVSVGRLSPEKGFATLIAAFARLRTTHAEATLTILGEGAERPALEAGIARLGIGDRARLAGHDPNPVARLREAALFVCASSHEGFGNAIIEALACGVPVVATDAPYGPRDILDGGRFGPLVPVGDAEALATAMAATLRSPPDSAVLMRRAADFSVEAAAERFCAVLVEAGLDVNGASISTRETPSGTPETVVRPR</sequence>
<dbReference type="InterPro" id="IPR028098">
    <property type="entry name" value="Glyco_trans_4-like_N"/>
</dbReference>